<comment type="caution">
    <text evidence="1">The sequence shown here is derived from an EMBL/GenBank/DDBJ whole genome shotgun (WGS) entry which is preliminary data.</text>
</comment>
<sequence>MARTGQMDTTFFVGDYTTFLSKIKMKKTLRKYNG</sequence>
<protein>
    <submittedName>
        <fullName evidence="1">Uncharacterized protein</fullName>
    </submittedName>
</protein>
<reference evidence="1" key="1">
    <citation type="submission" date="2022-03" db="EMBL/GenBank/DDBJ databases">
        <authorList>
            <person name="Sayadi A."/>
        </authorList>
    </citation>
    <scope>NUCLEOTIDE SEQUENCE</scope>
</reference>
<dbReference type="EMBL" id="CAKOFQ010006927">
    <property type="protein sequence ID" value="CAH1982790.1"/>
    <property type="molecule type" value="Genomic_DNA"/>
</dbReference>
<dbReference type="Proteomes" id="UP001152888">
    <property type="component" value="Unassembled WGS sequence"/>
</dbReference>
<organism evidence="1 2">
    <name type="scientific">Acanthoscelides obtectus</name>
    <name type="common">Bean weevil</name>
    <name type="synonym">Bruchus obtectus</name>
    <dbReference type="NCBI Taxonomy" id="200917"/>
    <lineage>
        <taxon>Eukaryota</taxon>
        <taxon>Metazoa</taxon>
        <taxon>Ecdysozoa</taxon>
        <taxon>Arthropoda</taxon>
        <taxon>Hexapoda</taxon>
        <taxon>Insecta</taxon>
        <taxon>Pterygota</taxon>
        <taxon>Neoptera</taxon>
        <taxon>Endopterygota</taxon>
        <taxon>Coleoptera</taxon>
        <taxon>Polyphaga</taxon>
        <taxon>Cucujiformia</taxon>
        <taxon>Chrysomeloidea</taxon>
        <taxon>Chrysomelidae</taxon>
        <taxon>Bruchinae</taxon>
        <taxon>Bruchini</taxon>
        <taxon>Acanthoscelides</taxon>
    </lineage>
</organism>
<keyword evidence="2" id="KW-1185">Reference proteome</keyword>
<evidence type="ECO:0000313" key="2">
    <source>
        <dbReference type="Proteomes" id="UP001152888"/>
    </source>
</evidence>
<gene>
    <name evidence="1" type="ORF">ACAOBT_LOCUS15215</name>
</gene>
<evidence type="ECO:0000313" key="1">
    <source>
        <dbReference type="EMBL" id="CAH1982790.1"/>
    </source>
</evidence>
<dbReference type="AlphaFoldDB" id="A0A9P0PEU6"/>
<name>A0A9P0PEU6_ACAOB</name>
<accession>A0A9P0PEU6</accession>
<proteinExistence type="predicted"/>